<protein>
    <recommendedName>
        <fullName evidence="3">Tetratricopeptide repeat protein</fullName>
    </recommendedName>
</protein>
<comment type="caution">
    <text evidence="1">The sequence shown here is derived from an EMBL/GenBank/DDBJ whole genome shotgun (WGS) entry which is preliminary data.</text>
</comment>
<dbReference type="RefSeq" id="WP_352317958.1">
    <property type="nucleotide sequence ID" value="NZ_JBEOVE010000029.1"/>
</dbReference>
<evidence type="ECO:0000313" key="1">
    <source>
        <dbReference type="EMBL" id="GGO39493.1"/>
    </source>
</evidence>
<name>A0ABQ2LLA3_9ACTN</name>
<evidence type="ECO:0008006" key="3">
    <source>
        <dbReference type="Google" id="ProtNLM"/>
    </source>
</evidence>
<dbReference type="Proteomes" id="UP000656881">
    <property type="component" value="Unassembled WGS sequence"/>
</dbReference>
<dbReference type="EMBL" id="BMNG01000003">
    <property type="protein sequence ID" value="GGO39493.1"/>
    <property type="molecule type" value="Genomic_DNA"/>
</dbReference>
<organism evidence="1 2">
    <name type="scientific">Streptomyces lasiicapitis</name>
    <dbReference type="NCBI Taxonomy" id="1923961"/>
    <lineage>
        <taxon>Bacteria</taxon>
        <taxon>Bacillati</taxon>
        <taxon>Actinomycetota</taxon>
        <taxon>Actinomycetes</taxon>
        <taxon>Kitasatosporales</taxon>
        <taxon>Streptomycetaceae</taxon>
        <taxon>Streptomyces</taxon>
    </lineage>
</organism>
<sequence>MTRVAMTDTTISALPSREFLRHHERLLRPPLDSWAHELYEELAGLDAASAGEPSVMESVSSIMNKTSFVMAAAGDMECARYICECQLRWVARRHHACLDASMLGHAFQPWINVGRLHGLMGDLKRALPHFTLGEMSAGEMRVSLGPCLVPENSWPAIFEAAPELRDVLWNAQTLETIKCYLKLNDFVGMELALARLRDTVPDTWHAFLTEGHILRLLHQGHADEAVARAADGDPTSAYDEAAFRLHEATALVLRGDTAQARQRSVELAVFLTQVRPNRPKDAPTLLRQLRQLARLLEAVGEPRYALAVSIHGLDVCETHDDQPLRLRFLETALRLAGPGHPRAGAWGRARRALAERSLYREIRRGPGAPLDVRRHPAFARLIRAVELAAAVRPTMGLGTTLR</sequence>
<accession>A0ABQ2LLA3</accession>
<keyword evidence="2" id="KW-1185">Reference proteome</keyword>
<reference evidence="2" key="1">
    <citation type="journal article" date="2019" name="Int. J. Syst. Evol. Microbiol.">
        <title>The Global Catalogue of Microorganisms (GCM) 10K type strain sequencing project: providing services to taxonomists for standard genome sequencing and annotation.</title>
        <authorList>
            <consortium name="The Broad Institute Genomics Platform"/>
            <consortium name="The Broad Institute Genome Sequencing Center for Infectious Disease"/>
            <person name="Wu L."/>
            <person name="Ma J."/>
        </authorList>
    </citation>
    <scope>NUCLEOTIDE SEQUENCE [LARGE SCALE GENOMIC DNA]</scope>
    <source>
        <strain evidence="2">CGMCC 4.7349</strain>
    </source>
</reference>
<proteinExistence type="predicted"/>
<gene>
    <name evidence="1" type="ORF">GCM10012286_16210</name>
</gene>
<evidence type="ECO:0000313" key="2">
    <source>
        <dbReference type="Proteomes" id="UP000656881"/>
    </source>
</evidence>